<dbReference type="SUPFAM" id="SSF103575">
    <property type="entry name" value="Plexin repeat"/>
    <property type="match status" value="1"/>
</dbReference>
<reference evidence="3" key="1">
    <citation type="submission" date="2018-06" db="EMBL/GenBank/DDBJ databases">
        <title>Genome assembly of Danube salmon.</title>
        <authorList>
            <person name="Macqueen D.J."/>
            <person name="Gundappa M.K."/>
        </authorList>
    </citation>
    <scope>NUCLEOTIDE SEQUENCE [LARGE SCALE GENOMIC DNA]</scope>
</reference>
<keyword evidence="1" id="KW-0732">Signal</keyword>
<feature type="signal peptide" evidence="1">
    <location>
        <begin position="1"/>
        <end position="20"/>
    </location>
</feature>
<dbReference type="Ensembl" id="ENSHHUT00000082344.1">
    <property type="protein sequence ID" value="ENSHHUP00000079778.1"/>
    <property type="gene ID" value="ENSHHUG00000046492.1"/>
</dbReference>
<evidence type="ECO:0000313" key="2">
    <source>
        <dbReference type="Ensembl" id="ENSHHUP00000079778.1"/>
    </source>
</evidence>
<dbReference type="Proteomes" id="UP000314982">
    <property type="component" value="Unassembled WGS sequence"/>
</dbReference>
<evidence type="ECO:0000256" key="1">
    <source>
        <dbReference type="SAM" id="SignalP"/>
    </source>
</evidence>
<protein>
    <submittedName>
        <fullName evidence="2">Uncharacterized protein</fullName>
    </submittedName>
</protein>
<feature type="chain" id="PRO_5021254020" evidence="1">
    <location>
        <begin position="21"/>
        <end position="81"/>
    </location>
</feature>
<sequence>MDLRLLSIATLLGVLCFCSAQHEGSDCIKANAQSCGECIQVAEKCGWCTDTVSCLKAHACRGTVLRLISLEAANTSVCIWS</sequence>
<reference evidence="2" key="3">
    <citation type="submission" date="2025-09" db="UniProtKB">
        <authorList>
            <consortium name="Ensembl"/>
        </authorList>
    </citation>
    <scope>IDENTIFICATION</scope>
</reference>
<accession>A0A4W5R1D7</accession>
<reference evidence="2" key="2">
    <citation type="submission" date="2025-08" db="UniProtKB">
        <authorList>
            <consortium name="Ensembl"/>
        </authorList>
    </citation>
    <scope>IDENTIFICATION</scope>
</reference>
<proteinExistence type="predicted"/>
<name>A0A4W5R1D7_9TELE</name>
<dbReference type="AlphaFoldDB" id="A0A4W5R1D7"/>
<dbReference type="STRING" id="62062.ENSHHUP00000079778"/>
<keyword evidence="3" id="KW-1185">Reference proteome</keyword>
<dbReference type="Gene3D" id="3.30.1680.10">
    <property type="entry name" value="ligand-binding face of the semaphorins, domain 2"/>
    <property type="match status" value="1"/>
</dbReference>
<organism evidence="2 3">
    <name type="scientific">Hucho hucho</name>
    <name type="common">huchen</name>
    <dbReference type="NCBI Taxonomy" id="62062"/>
    <lineage>
        <taxon>Eukaryota</taxon>
        <taxon>Metazoa</taxon>
        <taxon>Chordata</taxon>
        <taxon>Craniata</taxon>
        <taxon>Vertebrata</taxon>
        <taxon>Euteleostomi</taxon>
        <taxon>Actinopterygii</taxon>
        <taxon>Neopterygii</taxon>
        <taxon>Teleostei</taxon>
        <taxon>Protacanthopterygii</taxon>
        <taxon>Salmoniformes</taxon>
        <taxon>Salmonidae</taxon>
        <taxon>Salmoninae</taxon>
        <taxon>Hucho</taxon>
    </lineage>
</organism>
<evidence type="ECO:0000313" key="3">
    <source>
        <dbReference type="Proteomes" id="UP000314982"/>
    </source>
</evidence>